<feature type="transmembrane region" description="Helical" evidence="1">
    <location>
        <begin position="27"/>
        <end position="45"/>
    </location>
</feature>
<evidence type="ECO:0000313" key="2">
    <source>
        <dbReference type="EMBL" id="QDV74642.1"/>
    </source>
</evidence>
<dbReference type="InterPro" id="IPR043745">
    <property type="entry name" value="DUF5690"/>
</dbReference>
<keyword evidence="1" id="KW-1133">Transmembrane helix</keyword>
<keyword evidence="1" id="KW-0472">Membrane</keyword>
<feature type="transmembrane region" description="Helical" evidence="1">
    <location>
        <begin position="57"/>
        <end position="78"/>
    </location>
</feature>
<reference evidence="2 3" key="1">
    <citation type="submission" date="2019-02" db="EMBL/GenBank/DDBJ databases">
        <title>Deep-cultivation of Planctomycetes and their phenomic and genomic characterization uncovers novel biology.</title>
        <authorList>
            <person name="Wiegand S."/>
            <person name="Jogler M."/>
            <person name="Boedeker C."/>
            <person name="Pinto D."/>
            <person name="Vollmers J."/>
            <person name="Rivas-Marin E."/>
            <person name="Kohn T."/>
            <person name="Peeters S.H."/>
            <person name="Heuer A."/>
            <person name="Rast P."/>
            <person name="Oberbeckmann S."/>
            <person name="Bunk B."/>
            <person name="Jeske O."/>
            <person name="Meyerdierks A."/>
            <person name="Storesund J.E."/>
            <person name="Kallscheuer N."/>
            <person name="Luecker S."/>
            <person name="Lage O.M."/>
            <person name="Pohl T."/>
            <person name="Merkel B.J."/>
            <person name="Hornburger P."/>
            <person name="Mueller R.-W."/>
            <person name="Bruemmer F."/>
            <person name="Labrenz M."/>
            <person name="Spormann A.M."/>
            <person name="Op den Camp H."/>
            <person name="Overmann J."/>
            <person name="Amann R."/>
            <person name="Jetten M.S.M."/>
            <person name="Mascher T."/>
            <person name="Medema M.H."/>
            <person name="Devos D.P."/>
            <person name="Kaster A.-K."/>
            <person name="Ovreas L."/>
            <person name="Rohde M."/>
            <person name="Galperin M.Y."/>
            <person name="Jogler C."/>
        </authorList>
    </citation>
    <scope>NUCLEOTIDE SEQUENCE [LARGE SCALE GENOMIC DNA]</scope>
    <source>
        <strain evidence="2 3">Spa11</strain>
    </source>
</reference>
<feature type="transmembrane region" description="Helical" evidence="1">
    <location>
        <begin position="305"/>
        <end position="324"/>
    </location>
</feature>
<feature type="transmembrane region" description="Helical" evidence="1">
    <location>
        <begin position="330"/>
        <end position="348"/>
    </location>
</feature>
<organism evidence="2 3">
    <name type="scientific">Botrimarina mediterranea</name>
    <dbReference type="NCBI Taxonomy" id="2528022"/>
    <lineage>
        <taxon>Bacteria</taxon>
        <taxon>Pseudomonadati</taxon>
        <taxon>Planctomycetota</taxon>
        <taxon>Planctomycetia</taxon>
        <taxon>Pirellulales</taxon>
        <taxon>Lacipirellulaceae</taxon>
        <taxon>Botrimarina</taxon>
    </lineage>
</organism>
<dbReference type="KEGG" id="bmei:Spa11_28480"/>
<name>A0A518KA26_9BACT</name>
<evidence type="ECO:0008006" key="4">
    <source>
        <dbReference type="Google" id="ProtNLM"/>
    </source>
</evidence>
<evidence type="ECO:0000313" key="3">
    <source>
        <dbReference type="Proteomes" id="UP000316426"/>
    </source>
</evidence>
<keyword evidence="3" id="KW-1185">Reference proteome</keyword>
<evidence type="ECO:0000256" key="1">
    <source>
        <dbReference type="SAM" id="Phobius"/>
    </source>
</evidence>
<feature type="transmembrane region" description="Helical" evidence="1">
    <location>
        <begin position="276"/>
        <end position="298"/>
    </location>
</feature>
<feature type="transmembrane region" description="Helical" evidence="1">
    <location>
        <begin position="99"/>
        <end position="116"/>
    </location>
</feature>
<gene>
    <name evidence="2" type="ORF">Spa11_28480</name>
</gene>
<dbReference type="Pfam" id="PF18943">
    <property type="entry name" value="DUF5690"/>
    <property type="match status" value="1"/>
</dbReference>
<feature type="transmembrane region" description="Helical" evidence="1">
    <location>
        <begin position="151"/>
        <end position="171"/>
    </location>
</feature>
<feature type="transmembrane region" description="Helical" evidence="1">
    <location>
        <begin position="237"/>
        <end position="256"/>
    </location>
</feature>
<protein>
    <recommendedName>
        <fullName evidence="4">Major Facilitator Superfamily protein</fullName>
    </recommendedName>
</protein>
<dbReference type="AlphaFoldDB" id="A0A518KA26"/>
<keyword evidence="1" id="KW-0812">Transmembrane</keyword>
<feature type="transmembrane region" description="Helical" evidence="1">
    <location>
        <begin position="183"/>
        <end position="204"/>
    </location>
</feature>
<feature type="transmembrane region" description="Helical" evidence="1">
    <location>
        <begin position="402"/>
        <end position="423"/>
    </location>
</feature>
<sequence length="444" mass="47800">MSLESPTASAPRSRITAWLDRASPTAFSTYCIVAAFTTYFCMYAFRKPFTAAEFADISLMGLSYKAVLVAVQVAGYTLSKFIGVKVIAEMPAGRRAASILALIGLAEVALLGFALVPPPYNFPMLFLNGLPLGMVFGLVVSFLEGRRLTEVLSAGLCASFIVSSGAVKSIGRWMLVEGGVGEFWMPFLVGAIFVMPLTLAVWMLSQTPPPSAADVVHRTERVPMDRASRAAFFRRHALVLTGLVAIFVALTVLRSLRDDFAVEIWRDLGHSGAPSVFAISEMWVMLGVIVINGGAAWIKPNRSAMLFSLVLVLFGLVLVLLSLLGRSAGLLDPFMFMVLIGLGAYIPYVAYHTTVFERLIALYGERANLGFLICVADAAGYFSYVVVMFAKPLLVAQSYLSLFTLLSFWIAVGSLAIGAVLLVHFARPTNASSAAAEPLTSTVS</sequence>
<accession>A0A518KA26</accession>
<dbReference type="EMBL" id="CP036349">
    <property type="protein sequence ID" value="QDV74642.1"/>
    <property type="molecule type" value="Genomic_DNA"/>
</dbReference>
<feature type="transmembrane region" description="Helical" evidence="1">
    <location>
        <begin position="369"/>
        <end position="390"/>
    </location>
</feature>
<proteinExistence type="predicted"/>
<dbReference type="Proteomes" id="UP000316426">
    <property type="component" value="Chromosome"/>
</dbReference>
<feature type="transmembrane region" description="Helical" evidence="1">
    <location>
        <begin position="122"/>
        <end position="144"/>
    </location>
</feature>